<evidence type="ECO:0000259" key="6">
    <source>
        <dbReference type="Pfam" id="PF00447"/>
    </source>
</evidence>
<comment type="caution">
    <text evidence="7">The sequence shown here is derived from an EMBL/GenBank/DDBJ whole genome shotgun (WGS) entry which is preliminary data.</text>
</comment>
<evidence type="ECO:0000256" key="3">
    <source>
        <dbReference type="ARBA" id="ARBA00023242"/>
    </source>
</evidence>
<name>A0AAD7XJK0_9STRA</name>
<gene>
    <name evidence="7" type="ORF">CTAYLR_006749</name>
</gene>
<feature type="region of interest" description="Disordered" evidence="5">
    <location>
        <begin position="215"/>
        <end position="270"/>
    </location>
</feature>
<feature type="compositionally biased region" description="Low complexity" evidence="5">
    <location>
        <begin position="241"/>
        <end position="268"/>
    </location>
</feature>
<dbReference type="GO" id="GO:0003700">
    <property type="term" value="F:DNA-binding transcription factor activity"/>
    <property type="evidence" value="ECO:0007669"/>
    <property type="project" value="InterPro"/>
</dbReference>
<dbReference type="GO" id="GO:0043565">
    <property type="term" value="F:sequence-specific DNA binding"/>
    <property type="evidence" value="ECO:0007669"/>
    <property type="project" value="InterPro"/>
</dbReference>
<feature type="compositionally biased region" description="Low complexity" evidence="5">
    <location>
        <begin position="289"/>
        <end position="303"/>
    </location>
</feature>
<feature type="region of interest" description="Disordered" evidence="5">
    <location>
        <begin position="122"/>
        <end position="189"/>
    </location>
</feature>
<dbReference type="AlphaFoldDB" id="A0AAD7XJK0"/>
<feature type="region of interest" description="Disordered" evidence="5">
    <location>
        <begin position="287"/>
        <end position="361"/>
    </location>
</feature>
<dbReference type="InterPro" id="IPR036390">
    <property type="entry name" value="WH_DNA-bd_sf"/>
</dbReference>
<keyword evidence="2" id="KW-0238">DNA-binding</keyword>
<dbReference type="EMBL" id="JAQMWT010000406">
    <property type="protein sequence ID" value="KAJ8601753.1"/>
    <property type="molecule type" value="Genomic_DNA"/>
</dbReference>
<dbReference type="Proteomes" id="UP001230188">
    <property type="component" value="Unassembled WGS sequence"/>
</dbReference>
<feature type="compositionally biased region" description="Pro residues" evidence="5">
    <location>
        <begin position="217"/>
        <end position="240"/>
    </location>
</feature>
<evidence type="ECO:0000256" key="5">
    <source>
        <dbReference type="SAM" id="MobiDB-lite"/>
    </source>
</evidence>
<keyword evidence="3" id="KW-0539">Nucleus</keyword>
<dbReference type="InterPro" id="IPR000232">
    <property type="entry name" value="HSF_DNA-bd"/>
</dbReference>
<accession>A0AAD7XJK0</accession>
<organism evidence="7 8">
    <name type="scientific">Chrysophaeum taylorii</name>
    <dbReference type="NCBI Taxonomy" id="2483200"/>
    <lineage>
        <taxon>Eukaryota</taxon>
        <taxon>Sar</taxon>
        <taxon>Stramenopiles</taxon>
        <taxon>Ochrophyta</taxon>
        <taxon>Pelagophyceae</taxon>
        <taxon>Pelagomonadales</taxon>
        <taxon>Pelagomonadaceae</taxon>
        <taxon>Chrysophaeum</taxon>
    </lineage>
</organism>
<dbReference type="GO" id="GO:0005634">
    <property type="term" value="C:nucleus"/>
    <property type="evidence" value="ECO:0007669"/>
    <property type="project" value="UniProtKB-SubCell"/>
</dbReference>
<proteinExistence type="predicted"/>
<dbReference type="Pfam" id="PF00447">
    <property type="entry name" value="HSF_DNA-bind"/>
    <property type="match status" value="1"/>
</dbReference>
<evidence type="ECO:0000313" key="8">
    <source>
        <dbReference type="Proteomes" id="UP001230188"/>
    </source>
</evidence>
<dbReference type="SUPFAM" id="SSF46785">
    <property type="entry name" value="Winged helix' DNA-binding domain"/>
    <property type="match status" value="1"/>
</dbReference>
<evidence type="ECO:0000256" key="4">
    <source>
        <dbReference type="SAM" id="Coils"/>
    </source>
</evidence>
<feature type="compositionally biased region" description="Pro residues" evidence="5">
    <location>
        <begin position="165"/>
        <end position="181"/>
    </location>
</feature>
<keyword evidence="8" id="KW-1185">Reference proteome</keyword>
<feature type="domain" description="HSF-type DNA-binding" evidence="6">
    <location>
        <begin position="29"/>
        <end position="91"/>
    </location>
</feature>
<protein>
    <recommendedName>
        <fullName evidence="6">HSF-type DNA-binding domain-containing protein</fullName>
    </recommendedName>
</protein>
<evidence type="ECO:0000256" key="2">
    <source>
        <dbReference type="ARBA" id="ARBA00023125"/>
    </source>
</evidence>
<feature type="compositionally biased region" description="Acidic residues" evidence="5">
    <location>
        <begin position="125"/>
        <end position="134"/>
    </location>
</feature>
<dbReference type="InterPro" id="IPR036388">
    <property type="entry name" value="WH-like_DNA-bd_sf"/>
</dbReference>
<feature type="coiled-coil region" evidence="4">
    <location>
        <begin position="367"/>
        <end position="401"/>
    </location>
</feature>
<evidence type="ECO:0000313" key="7">
    <source>
        <dbReference type="EMBL" id="KAJ8601753.1"/>
    </source>
</evidence>
<keyword evidence="4" id="KW-0175">Coiled coil</keyword>
<reference evidence="7" key="1">
    <citation type="submission" date="2023-01" db="EMBL/GenBank/DDBJ databases">
        <title>Metagenome sequencing of chrysophaentin producing Chrysophaeum taylorii.</title>
        <authorList>
            <person name="Davison J."/>
            <person name="Bewley C."/>
        </authorList>
    </citation>
    <scope>NUCLEOTIDE SEQUENCE</scope>
    <source>
        <strain evidence="7">NIES-1699</strain>
    </source>
</reference>
<comment type="subcellular location">
    <subcellularLocation>
        <location evidence="1">Nucleus</location>
    </subcellularLocation>
</comment>
<sequence length="432" mass="47883">MVPAGDRTLEMPSYKKRRYKPRERKTVPFLQKLISLFEDHPDLIKFDKGTIVIPNPKRLELVLPAYFRHGKYTSFQRQLNNFGYTKFDKSAGPLQSVYVKAKGPPVSCFQDLLMLRHSFRRVPADDDDDDDDDQQQPAAQRPRTTGAYHVSPRKPRQPAFYPNAAPLPAPMPAVAPPPDQPQFPASTSCSGGPPLFAAAAAAAAFPGPRAVAWDAPVAPPPHPRVPPAAPRPPVVAPPPKHQQQLAAAAAAAAAASSPPAAAASKPPQETSALEAVDNLLNLKHVRLSQQQQQQQQKRALEQQQPPPEQLGNAVDDARSIIPLPERPRKAMRPETWQQQQQQHHHHHHEETPPQPLPQDGYDAATVIDRANLTIDLLRSKLAAAERDRRAARDDATRLRYELAAFAEHKDEPIRPYFPHLARPGDRLVEQLG</sequence>
<evidence type="ECO:0000256" key="1">
    <source>
        <dbReference type="ARBA" id="ARBA00004123"/>
    </source>
</evidence>
<dbReference type="Gene3D" id="1.10.10.10">
    <property type="entry name" value="Winged helix-like DNA-binding domain superfamily/Winged helix DNA-binding domain"/>
    <property type="match status" value="1"/>
</dbReference>